<reference evidence="1" key="1">
    <citation type="journal article" date="2020" name="bioRxiv">
        <title>Whole genome comparisons of ergot fungi reveals the divergence and evolution of species within the genus Claviceps are the result of varying mechanisms driving genome evolution and host range expansion.</title>
        <authorList>
            <person name="Wyka S.A."/>
            <person name="Mondo S.J."/>
            <person name="Liu M."/>
            <person name="Dettman J."/>
            <person name="Nalam V."/>
            <person name="Broders K.D."/>
        </authorList>
    </citation>
    <scope>NUCLEOTIDE SEQUENCE</scope>
    <source>
        <strain evidence="1">CCC 489</strain>
    </source>
</reference>
<evidence type="ECO:0000313" key="1">
    <source>
        <dbReference type="EMBL" id="KAG5921453.1"/>
    </source>
</evidence>
<name>A0A8K0NH57_9HYPO</name>
<proteinExistence type="predicted"/>
<dbReference type="Proteomes" id="UP000811619">
    <property type="component" value="Unassembled WGS sequence"/>
</dbReference>
<keyword evidence="2" id="KW-1185">Reference proteome</keyword>
<dbReference type="EMBL" id="SRPY01000562">
    <property type="protein sequence ID" value="KAG5921453.1"/>
    <property type="molecule type" value="Genomic_DNA"/>
</dbReference>
<dbReference type="AlphaFoldDB" id="A0A8K0NH57"/>
<protein>
    <submittedName>
        <fullName evidence="1">Uncharacterized protein</fullName>
    </submittedName>
</protein>
<accession>A0A8K0NH57</accession>
<comment type="caution">
    <text evidence="1">The sequence shown here is derived from an EMBL/GenBank/DDBJ whole genome shotgun (WGS) entry which is preliminary data.</text>
</comment>
<organism evidence="1 2">
    <name type="scientific">Claviceps africana</name>
    <dbReference type="NCBI Taxonomy" id="83212"/>
    <lineage>
        <taxon>Eukaryota</taxon>
        <taxon>Fungi</taxon>
        <taxon>Dikarya</taxon>
        <taxon>Ascomycota</taxon>
        <taxon>Pezizomycotina</taxon>
        <taxon>Sordariomycetes</taxon>
        <taxon>Hypocreomycetidae</taxon>
        <taxon>Hypocreales</taxon>
        <taxon>Clavicipitaceae</taxon>
        <taxon>Claviceps</taxon>
    </lineage>
</organism>
<evidence type="ECO:0000313" key="2">
    <source>
        <dbReference type="Proteomes" id="UP000811619"/>
    </source>
</evidence>
<dbReference type="OrthoDB" id="4954273at2759"/>
<gene>
    <name evidence="1" type="ORF">E4U42_005852</name>
</gene>
<sequence>MRESSGILPKECDLIISSEAKVQPSTKKTFHAKRPRLAPFETRLVPNLIMKLMPLLLAAQAVSAITVYCNHGTPGDGGCEKLGLWTYCCRLESREGVFDVPREFLGLSANPQQSAWCLGDGMVMCST</sequence>